<reference evidence="9" key="1">
    <citation type="submission" date="2021-06" db="EMBL/GenBank/DDBJ databases">
        <authorList>
            <person name="Kallberg Y."/>
            <person name="Tangrot J."/>
            <person name="Rosling A."/>
        </authorList>
    </citation>
    <scope>NUCLEOTIDE SEQUENCE</scope>
    <source>
        <strain evidence="9">IA702</strain>
    </source>
</reference>
<feature type="compositionally biased region" description="Low complexity" evidence="7">
    <location>
        <begin position="53"/>
        <end position="62"/>
    </location>
</feature>
<keyword evidence="3 6" id="KW-0812">Transmembrane</keyword>
<accession>A0A9N8WGM4</accession>
<protein>
    <recommendedName>
        <fullName evidence="6">Protein YIP</fullName>
    </recommendedName>
</protein>
<dbReference type="Proteomes" id="UP000789572">
    <property type="component" value="Unassembled WGS sequence"/>
</dbReference>
<feature type="transmembrane region" description="Helical" evidence="6">
    <location>
        <begin position="148"/>
        <end position="168"/>
    </location>
</feature>
<feature type="transmembrane region" description="Helical" evidence="6">
    <location>
        <begin position="200"/>
        <end position="223"/>
    </location>
</feature>
<organism evidence="9 10">
    <name type="scientific">Paraglomus occultum</name>
    <dbReference type="NCBI Taxonomy" id="144539"/>
    <lineage>
        <taxon>Eukaryota</taxon>
        <taxon>Fungi</taxon>
        <taxon>Fungi incertae sedis</taxon>
        <taxon>Mucoromycota</taxon>
        <taxon>Glomeromycotina</taxon>
        <taxon>Glomeromycetes</taxon>
        <taxon>Paraglomerales</taxon>
        <taxon>Paraglomeraceae</taxon>
        <taxon>Paraglomus</taxon>
    </lineage>
</organism>
<dbReference type="PANTHER" id="PTHR21236">
    <property type="entry name" value="GOLGI MEMBRANE PROTEIN YIP1"/>
    <property type="match status" value="1"/>
</dbReference>
<feature type="transmembrane region" description="Helical" evidence="6">
    <location>
        <begin position="229"/>
        <end position="251"/>
    </location>
</feature>
<evidence type="ECO:0000256" key="3">
    <source>
        <dbReference type="ARBA" id="ARBA00022692"/>
    </source>
</evidence>
<evidence type="ECO:0000256" key="1">
    <source>
        <dbReference type="ARBA" id="ARBA00004141"/>
    </source>
</evidence>
<feature type="non-terminal residue" evidence="9">
    <location>
        <position position="276"/>
    </location>
</feature>
<dbReference type="GO" id="GO:0006888">
    <property type="term" value="P:endoplasmic reticulum to Golgi vesicle-mediated transport"/>
    <property type="evidence" value="ECO:0007669"/>
    <property type="project" value="InterPro"/>
</dbReference>
<evidence type="ECO:0000256" key="2">
    <source>
        <dbReference type="ARBA" id="ARBA00010596"/>
    </source>
</evidence>
<comment type="similarity">
    <text evidence="2 6">Belongs to the YIP1 family.</text>
</comment>
<evidence type="ECO:0000313" key="10">
    <source>
        <dbReference type="Proteomes" id="UP000789572"/>
    </source>
</evidence>
<dbReference type="GO" id="GO:0005802">
    <property type="term" value="C:trans-Golgi network"/>
    <property type="evidence" value="ECO:0007669"/>
    <property type="project" value="TreeGrafter"/>
</dbReference>
<comment type="caution">
    <text evidence="6">Lacks conserved residue(s) required for the propagation of feature annotation.</text>
</comment>
<evidence type="ECO:0000256" key="4">
    <source>
        <dbReference type="ARBA" id="ARBA00022989"/>
    </source>
</evidence>
<dbReference type="InterPro" id="IPR006977">
    <property type="entry name" value="Yip1_dom"/>
</dbReference>
<evidence type="ECO:0000313" key="9">
    <source>
        <dbReference type="EMBL" id="CAG8484998.1"/>
    </source>
</evidence>
<dbReference type="OrthoDB" id="411251at2759"/>
<gene>
    <name evidence="9" type="ORF">POCULU_LOCUS1753</name>
</gene>
<feature type="region of interest" description="Disordered" evidence="7">
    <location>
        <begin position="1"/>
        <end position="78"/>
    </location>
</feature>
<keyword evidence="4 6" id="KW-1133">Transmembrane helix</keyword>
<comment type="caution">
    <text evidence="9">The sequence shown here is derived from an EMBL/GenBank/DDBJ whole genome shotgun (WGS) entry which is preliminary data.</text>
</comment>
<evidence type="ECO:0000259" key="8">
    <source>
        <dbReference type="Pfam" id="PF04893"/>
    </source>
</evidence>
<name>A0A9N8WGM4_9GLOM</name>
<keyword evidence="5 6" id="KW-0472">Membrane</keyword>
<feature type="transmembrane region" description="Helical" evidence="6">
    <location>
        <begin position="174"/>
        <end position="193"/>
    </location>
</feature>
<keyword evidence="10" id="KW-1185">Reference proteome</keyword>
<evidence type="ECO:0000256" key="5">
    <source>
        <dbReference type="ARBA" id="ARBA00023136"/>
    </source>
</evidence>
<sequence length="276" mass="30101">LQRQDSSMLSPVDEHSSPLHSNTASYANPFELDDATTTIEPDADDVNRPFGDTRTPPASRSSAPPPTRKVTGKASSSATVVDIETPPPIVSGSIGGRGLSSEGRRFVSDTLDEPVSETILRDLRNVALKLQQVLHPNAKRDVLRDWDLWGPLILCLSLAIMLSVTAPADQEVPMFTGTFVIVWCGAIIITINAKLLGGSISFFQSVCILGYCIFPLVIVALVSLFVKRIIIRLPFVILAFAWSSYASVNFLTTSHLSNRRALAVRRYVVLAKQLQN</sequence>
<dbReference type="InterPro" id="IPR045231">
    <property type="entry name" value="Yip1/4-like"/>
</dbReference>
<dbReference type="Pfam" id="PF04893">
    <property type="entry name" value="Yip1"/>
    <property type="match status" value="1"/>
</dbReference>
<feature type="domain" description="Yip1" evidence="8">
    <location>
        <begin position="135"/>
        <end position="264"/>
    </location>
</feature>
<evidence type="ECO:0000256" key="6">
    <source>
        <dbReference type="RuleBase" id="RU361264"/>
    </source>
</evidence>
<comment type="subcellular location">
    <subcellularLocation>
        <location evidence="6">Golgi apparatus membrane</location>
        <topology evidence="6">Multi-pass membrane protein</topology>
    </subcellularLocation>
    <subcellularLocation>
        <location evidence="1">Membrane</location>
        <topology evidence="1">Multi-pass membrane protein</topology>
    </subcellularLocation>
</comment>
<dbReference type="PANTHER" id="PTHR21236:SF1">
    <property type="entry name" value="PROTEIN YIPF6"/>
    <property type="match status" value="1"/>
</dbReference>
<dbReference type="AlphaFoldDB" id="A0A9N8WGM4"/>
<evidence type="ECO:0000256" key="7">
    <source>
        <dbReference type="SAM" id="MobiDB-lite"/>
    </source>
</evidence>
<dbReference type="GO" id="GO:0000139">
    <property type="term" value="C:Golgi membrane"/>
    <property type="evidence" value="ECO:0007669"/>
    <property type="project" value="UniProtKB-SubCell"/>
</dbReference>
<proteinExistence type="inferred from homology"/>
<dbReference type="EMBL" id="CAJVPJ010000141">
    <property type="protein sequence ID" value="CAG8484998.1"/>
    <property type="molecule type" value="Genomic_DNA"/>
</dbReference>